<evidence type="ECO:0000256" key="1">
    <source>
        <dbReference type="SAM" id="MobiDB-lite"/>
    </source>
</evidence>
<accession>W3XL43</accession>
<feature type="region of interest" description="Disordered" evidence="1">
    <location>
        <begin position="479"/>
        <end position="603"/>
    </location>
</feature>
<dbReference type="KEGG" id="pfy:PFICI_00542"/>
<gene>
    <name evidence="2" type="ORF">PFICI_00542</name>
</gene>
<sequence length="603" mass="68434">MTGVYSPPSPPQRPNFQWVLATPPDPHRKLLTLTYTPNRLKPSQKRAMEDTLQTRRDDARKNKMIRIPEIPMEAAVVALHPCYRGTKLDGGYYEWLNRKVYNFEMPDIVRRVNKFRGFPQRDDPKYNIIDPEKYQEHYRSEKGQAELEPYMPYLRKYWATNGDVFDEHLDTLDSYHEDTDEDEGRHIDVLEGYEDSRIMGDVAEAVCGLSTPPSLHGPSRWEQERKDFTRDVARRASQGKRIVEATATAAIRDSAEEHGSLAWESANGLLSSPLTLNGSSPNLSGFFESIEQDRSNAQSPGLIWWNPFGSKVSSPVAALQNSSPIPPIAPSPVFSPVPELERAYQGASPRSPPHSVNLSMNRPASAMAYHSPAGEIFTSRASCYPEDARWENFRARSNVQNLAIANAFEPVPWMAGHSPVFDTEQKDNANEFGSLGFPMGIRRWHHYRAPSHYGPPEHYEPPADDYTWCTCPEHSSGLQDTVLTSSSHPENFKSVRDRVPTPLPFVTARAEKRQREDDADDEASDKEDTVVVRTEGRPAAKRRRTDAVVQPKWRKSQKVRKARKSGKSKKGKRGKKRQHGSDDDEYEFTGLEVADEDKAYERV</sequence>
<evidence type="ECO:0000313" key="3">
    <source>
        <dbReference type="Proteomes" id="UP000030651"/>
    </source>
</evidence>
<protein>
    <submittedName>
        <fullName evidence="2">Uncharacterized protein</fullName>
    </submittedName>
</protein>
<name>W3XL43_PESFW</name>
<dbReference type="Proteomes" id="UP000030651">
    <property type="component" value="Unassembled WGS sequence"/>
</dbReference>
<organism evidence="2 3">
    <name type="scientific">Pestalotiopsis fici (strain W106-1 / CGMCC3.15140)</name>
    <dbReference type="NCBI Taxonomy" id="1229662"/>
    <lineage>
        <taxon>Eukaryota</taxon>
        <taxon>Fungi</taxon>
        <taxon>Dikarya</taxon>
        <taxon>Ascomycota</taxon>
        <taxon>Pezizomycotina</taxon>
        <taxon>Sordariomycetes</taxon>
        <taxon>Xylariomycetidae</taxon>
        <taxon>Amphisphaeriales</taxon>
        <taxon>Sporocadaceae</taxon>
        <taxon>Pestalotiopsis</taxon>
    </lineage>
</organism>
<feature type="compositionally biased region" description="Basic and acidic residues" evidence="1">
    <location>
        <begin position="490"/>
        <end position="499"/>
    </location>
</feature>
<dbReference type="GeneID" id="19265555"/>
<dbReference type="InParanoid" id="W3XL43"/>
<dbReference type="EMBL" id="KI912109">
    <property type="protein sequence ID" value="ETS86714.1"/>
    <property type="molecule type" value="Genomic_DNA"/>
</dbReference>
<proteinExistence type="predicted"/>
<dbReference type="AlphaFoldDB" id="W3XL43"/>
<feature type="compositionally biased region" description="Polar residues" evidence="1">
    <location>
        <begin position="479"/>
        <end position="489"/>
    </location>
</feature>
<keyword evidence="3" id="KW-1185">Reference proteome</keyword>
<feature type="compositionally biased region" description="Basic and acidic residues" evidence="1">
    <location>
        <begin position="526"/>
        <end position="538"/>
    </location>
</feature>
<feature type="compositionally biased region" description="Basic residues" evidence="1">
    <location>
        <begin position="552"/>
        <end position="578"/>
    </location>
</feature>
<evidence type="ECO:0000313" key="2">
    <source>
        <dbReference type="EMBL" id="ETS86714.1"/>
    </source>
</evidence>
<dbReference type="RefSeq" id="XP_007827314.1">
    <property type="nucleotide sequence ID" value="XM_007829123.1"/>
</dbReference>
<dbReference type="OrthoDB" id="4777194at2759"/>
<reference evidence="3" key="1">
    <citation type="journal article" date="2015" name="BMC Genomics">
        <title>Genomic and transcriptomic analysis of the endophytic fungus Pestalotiopsis fici reveals its lifestyle and high potential for synthesis of natural products.</title>
        <authorList>
            <person name="Wang X."/>
            <person name="Zhang X."/>
            <person name="Liu L."/>
            <person name="Xiang M."/>
            <person name="Wang W."/>
            <person name="Sun X."/>
            <person name="Che Y."/>
            <person name="Guo L."/>
            <person name="Liu G."/>
            <person name="Guo L."/>
            <person name="Wang C."/>
            <person name="Yin W.B."/>
            <person name="Stadler M."/>
            <person name="Zhang X."/>
            <person name="Liu X."/>
        </authorList>
    </citation>
    <scope>NUCLEOTIDE SEQUENCE [LARGE SCALE GENOMIC DNA]</scope>
    <source>
        <strain evidence="3">W106-1 / CGMCC3.15140</strain>
    </source>
</reference>
<dbReference type="HOGENOM" id="CLU_452760_0_0_1"/>